<proteinExistence type="predicted"/>
<evidence type="ECO:0000313" key="3">
    <source>
        <dbReference type="EMBL" id="KAG8034432.1"/>
    </source>
</evidence>
<evidence type="ECO:0000256" key="1">
    <source>
        <dbReference type="SAM" id="Coils"/>
    </source>
</evidence>
<feature type="coiled-coil region" evidence="1">
    <location>
        <begin position="223"/>
        <end position="289"/>
    </location>
</feature>
<feature type="region of interest" description="Disordered" evidence="2">
    <location>
        <begin position="402"/>
        <end position="426"/>
    </location>
</feature>
<keyword evidence="1" id="KW-0175">Coiled coil</keyword>
<evidence type="ECO:0000256" key="2">
    <source>
        <dbReference type="SAM" id="MobiDB-lite"/>
    </source>
</evidence>
<protein>
    <submittedName>
        <fullName evidence="3">Uncharacterized protein</fullName>
    </submittedName>
</protein>
<dbReference type="Proteomes" id="UP000729913">
    <property type="component" value="Unassembled WGS sequence"/>
</dbReference>
<reference evidence="3" key="2">
    <citation type="submission" date="2021-04" db="EMBL/GenBank/DDBJ databases">
        <title>Genome-wide patterns of bracovirus chromosomal integration into multiple host tissues during parasitism.</title>
        <authorList>
            <person name="Chebbi M.A.C."/>
        </authorList>
    </citation>
    <scope>NUCLEOTIDE SEQUENCE</scope>
    <source>
        <tissue evidence="3">Whole body</tissue>
    </source>
</reference>
<dbReference type="OrthoDB" id="6350415at2759"/>
<feature type="region of interest" description="Disordered" evidence="2">
    <location>
        <begin position="816"/>
        <end position="860"/>
    </location>
</feature>
<organism evidence="3 4">
    <name type="scientific">Cotesia typhae</name>
    <dbReference type="NCBI Taxonomy" id="2053667"/>
    <lineage>
        <taxon>Eukaryota</taxon>
        <taxon>Metazoa</taxon>
        <taxon>Ecdysozoa</taxon>
        <taxon>Arthropoda</taxon>
        <taxon>Hexapoda</taxon>
        <taxon>Insecta</taxon>
        <taxon>Pterygota</taxon>
        <taxon>Neoptera</taxon>
        <taxon>Endopterygota</taxon>
        <taxon>Hymenoptera</taxon>
        <taxon>Apocrita</taxon>
        <taxon>Ichneumonoidea</taxon>
        <taxon>Braconidae</taxon>
        <taxon>Microgastrinae</taxon>
        <taxon>Cotesia</taxon>
    </lineage>
</organism>
<sequence>MQSNSGNNVTFNDNNSVCQAKDSDTGIACEETTSLEILNEFKKVYEKRIASIDPNDVNKSEHKIKIMTEWIKDLDAQNTMLVRTIEELEEAACCRSDIRGLLELIRRAQVENCWRLDGINFFEIRPSDIPLSSEHAEDLEKKVDYLNKKLKNRDKVIHKSVCKFQVLKESLLNNSDVNPEFKDDIIKVLDTVENELIDEKYIENLQDKALSDSTVQIDNNVDTLKLKNQLDEKMREISRLNHQLNCLEKESVESREALTVEVAEKHDLIMNLKDQVTYLEEQFRQANIQLQFKNNIIKEMRKDLVSKPHELTTPYVIGNDNKIIDNLSGNIYSSQYWKFATSMKQDKFNNNHDHFSNGSIENFLEMKAKQEYIEDKLRKRVKNYADKIIIETASKFLSKKSYNHSKNKHSKNTVVNDNALSGTPRKVNSNALTEKISWSDDMSDEGSTNNEAKDKLLLNVLNFKSTSKEEYRVIMDTKKELGNILNFINEMEKNKNQVVAVRVNENNSNAVSETKKIECKNLDEYNNKLINNADKLTQIITTLSKLCIDKNEGFLQLEFALQGIHEKNERLSHLELNKKILHIREINRQQFNAMEEFRICTVCAQAATEDLREEMSNVICNLYCRHQLFVDLGKSIRKTNEVVSKAKENLSTVIKYLQVQVEEKTVSKNTIAAREIKLKDIKNEVNETRAKFISSTTDEHQQTENYENETANSDAEICDRLLNKAIDEVDYILCNLGIFISKEDYAVILLTGLNDQLQCVKENLAELSSHIDRVLQDNEAAQVTFDEKGKRLDKLERELDYAHTKMQEALESIVSISQQHDSDNSSDNSNSSINNENDKIVSNEDKEYLQSTSSDNDELDQLKNSLCSKDKLLEHKEEIIRIQKNSIEMTRDELQSLHQRLQSKVDEQTAVINQYWQDRNNLLEQTKLQNQTIKHLQDAIVTAKKNLNRQQQPQKSTIDLTVGDVWSPITPTVFNNDDVHDI</sequence>
<feature type="compositionally biased region" description="Low complexity" evidence="2">
    <location>
        <begin position="825"/>
        <end position="835"/>
    </location>
</feature>
<dbReference type="AlphaFoldDB" id="A0A8J5QVK1"/>
<keyword evidence="4" id="KW-1185">Reference proteome</keyword>
<accession>A0A8J5QVK1</accession>
<reference evidence="3" key="1">
    <citation type="submission" date="2020-03" db="EMBL/GenBank/DDBJ databases">
        <authorList>
            <person name="Chebbi M.A."/>
            <person name="Drezen J.M."/>
        </authorList>
    </citation>
    <scope>NUCLEOTIDE SEQUENCE</scope>
    <source>
        <tissue evidence="3">Whole body</tissue>
    </source>
</reference>
<feature type="coiled-coil region" evidence="1">
    <location>
        <begin position="884"/>
        <end position="911"/>
    </location>
</feature>
<evidence type="ECO:0000313" key="4">
    <source>
        <dbReference type="Proteomes" id="UP000729913"/>
    </source>
</evidence>
<feature type="compositionally biased region" description="Basic and acidic residues" evidence="2">
    <location>
        <begin position="836"/>
        <end position="848"/>
    </location>
</feature>
<gene>
    <name evidence="3" type="ORF">G9C98_007508</name>
</gene>
<feature type="compositionally biased region" description="Polar residues" evidence="2">
    <location>
        <begin position="413"/>
        <end position="426"/>
    </location>
</feature>
<comment type="caution">
    <text evidence="3">The sequence shown here is derived from an EMBL/GenBank/DDBJ whole genome shotgun (WGS) entry which is preliminary data.</text>
</comment>
<dbReference type="EMBL" id="JAAOIC020000067">
    <property type="protein sequence ID" value="KAG8034432.1"/>
    <property type="molecule type" value="Genomic_DNA"/>
</dbReference>
<feature type="compositionally biased region" description="Basic residues" evidence="2">
    <location>
        <begin position="402"/>
        <end position="411"/>
    </location>
</feature>
<feature type="coiled-coil region" evidence="1">
    <location>
        <begin position="750"/>
        <end position="812"/>
    </location>
</feature>
<name>A0A8J5QVK1_9HYME</name>